<keyword evidence="4" id="KW-0804">Transcription</keyword>
<evidence type="ECO:0008006" key="8">
    <source>
        <dbReference type="Google" id="ProtNLM"/>
    </source>
</evidence>
<organism evidence="6 7">
    <name type="scientific">Zophobas morio</name>
    <dbReference type="NCBI Taxonomy" id="2755281"/>
    <lineage>
        <taxon>Eukaryota</taxon>
        <taxon>Metazoa</taxon>
        <taxon>Ecdysozoa</taxon>
        <taxon>Arthropoda</taxon>
        <taxon>Hexapoda</taxon>
        <taxon>Insecta</taxon>
        <taxon>Pterygota</taxon>
        <taxon>Neoptera</taxon>
        <taxon>Endopterygota</taxon>
        <taxon>Coleoptera</taxon>
        <taxon>Polyphaga</taxon>
        <taxon>Cucujiformia</taxon>
        <taxon>Tenebrionidae</taxon>
        <taxon>Zophobas</taxon>
    </lineage>
</organism>
<reference evidence="6" key="1">
    <citation type="journal article" date="2023" name="G3 (Bethesda)">
        <title>Whole genome assemblies of Zophobas morio and Tenebrio molitor.</title>
        <authorList>
            <person name="Kaur S."/>
            <person name="Stinson S.A."/>
            <person name="diCenzo G.C."/>
        </authorList>
    </citation>
    <scope>NUCLEOTIDE SEQUENCE</scope>
    <source>
        <strain evidence="6">QUZm001</strain>
    </source>
</reference>
<name>A0AA38MFH1_9CUCU</name>
<evidence type="ECO:0000256" key="1">
    <source>
        <dbReference type="ARBA" id="ARBA00004123"/>
    </source>
</evidence>
<evidence type="ECO:0000256" key="3">
    <source>
        <dbReference type="ARBA" id="ARBA00023015"/>
    </source>
</evidence>
<dbReference type="GO" id="GO:0005634">
    <property type="term" value="C:nucleus"/>
    <property type="evidence" value="ECO:0007669"/>
    <property type="project" value="UniProtKB-SubCell"/>
</dbReference>
<proteinExistence type="inferred from homology"/>
<comment type="subcellular location">
    <subcellularLocation>
        <location evidence="1">Nucleus</location>
    </subcellularLocation>
</comment>
<keyword evidence="7" id="KW-1185">Reference proteome</keyword>
<evidence type="ECO:0000256" key="4">
    <source>
        <dbReference type="ARBA" id="ARBA00023163"/>
    </source>
</evidence>
<comment type="similarity">
    <text evidence="2">Belongs to the TADA1 family.</text>
</comment>
<sequence length="281" mass="32290">MDLNEARKNLEACLSEDLRKQYFDILRQWFSFKSPITRKEFDTEVRKLLVNEDQIRCHNYFVLALLSKRTSSRVKSTRNTSDKGAFECAEYSDYIQPSSPTMLPPAEYENRSAAAELFMPDSGFVATRIAVTSWENGLDGAEESVTEVMVHACQVFVKNILMAMISKLKGYKVRDGKFQYGFNLPVPDPFIRNYHNVIDESQESKIEVVDGEDTFIPRSKPSLENAEQQAAFAYSCSKRRKCDNVLTVKLLYETLRDNPQILGLHEMYSVNLFKLSLQVDE</sequence>
<dbReference type="Pfam" id="PF12767">
    <property type="entry name" value="SAGA-Tad1"/>
    <property type="match status" value="1"/>
</dbReference>
<dbReference type="GO" id="GO:0006357">
    <property type="term" value="P:regulation of transcription by RNA polymerase II"/>
    <property type="evidence" value="ECO:0007669"/>
    <property type="project" value="TreeGrafter"/>
</dbReference>
<dbReference type="Proteomes" id="UP001168821">
    <property type="component" value="Unassembled WGS sequence"/>
</dbReference>
<comment type="caution">
    <text evidence="6">The sequence shown here is derived from an EMBL/GenBank/DDBJ whole genome shotgun (WGS) entry which is preliminary data.</text>
</comment>
<dbReference type="EMBL" id="JALNTZ010000004">
    <property type="protein sequence ID" value="KAJ3654171.1"/>
    <property type="molecule type" value="Genomic_DNA"/>
</dbReference>
<keyword evidence="3" id="KW-0805">Transcription regulation</keyword>
<evidence type="ECO:0000313" key="7">
    <source>
        <dbReference type="Proteomes" id="UP001168821"/>
    </source>
</evidence>
<gene>
    <name evidence="6" type="ORF">Zmor_013380</name>
</gene>
<dbReference type="CDD" id="cd22934">
    <property type="entry name" value="HFD_TADA1"/>
    <property type="match status" value="1"/>
</dbReference>
<keyword evidence="5" id="KW-0539">Nucleus</keyword>
<evidence type="ECO:0000256" key="5">
    <source>
        <dbReference type="ARBA" id="ARBA00023242"/>
    </source>
</evidence>
<dbReference type="InterPro" id="IPR024738">
    <property type="entry name" value="Hfi1/Tada1"/>
</dbReference>
<dbReference type="PANTHER" id="PTHR21277">
    <property type="entry name" value="TRANSCRIPTIONAL ADAPTER 1"/>
    <property type="match status" value="1"/>
</dbReference>
<dbReference type="AlphaFoldDB" id="A0AA38MFH1"/>
<evidence type="ECO:0000256" key="2">
    <source>
        <dbReference type="ARBA" id="ARBA00010314"/>
    </source>
</evidence>
<dbReference type="GO" id="GO:0003713">
    <property type="term" value="F:transcription coactivator activity"/>
    <property type="evidence" value="ECO:0007669"/>
    <property type="project" value="TreeGrafter"/>
</dbReference>
<accession>A0AA38MFH1</accession>
<dbReference type="PANTHER" id="PTHR21277:SF5">
    <property type="entry name" value="TRANSCRIPTIONAL ADAPTER 1"/>
    <property type="match status" value="1"/>
</dbReference>
<evidence type="ECO:0000313" key="6">
    <source>
        <dbReference type="EMBL" id="KAJ3654171.1"/>
    </source>
</evidence>
<dbReference type="GO" id="GO:0000124">
    <property type="term" value="C:SAGA complex"/>
    <property type="evidence" value="ECO:0007669"/>
    <property type="project" value="TreeGrafter"/>
</dbReference>
<protein>
    <recommendedName>
        <fullName evidence="8">Transcriptional adapter 1-like protein</fullName>
    </recommendedName>
</protein>